<keyword evidence="1" id="KW-0472">Membrane</keyword>
<organism evidence="2 3">
    <name type="scientific">Aspergillus sergii</name>
    <dbReference type="NCBI Taxonomy" id="1034303"/>
    <lineage>
        <taxon>Eukaryota</taxon>
        <taxon>Fungi</taxon>
        <taxon>Dikarya</taxon>
        <taxon>Ascomycota</taxon>
        <taxon>Pezizomycotina</taxon>
        <taxon>Eurotiomycetes</taxon>
        <taxon>Eurotiomycetidae</taxon>
        <taxon>Eurotiales</taxon>
        <taxon>Aspergillaceae</taxon>
        <taxon>Aspergillus</taxon>
        <taxon>Aspergillus subgen. Circumdati</taxon>
    </lineage>
</organism>
<dbReference type="Proteomes" id="UP000325945">
    <property type="component" value="Unassembled WGS sequence"/>
</dbReference>
<sequence>MLEFLPLPARTVQGTMPCVRQPDQAETTLVKIVKRALCVLLVGLFAYVTVSMGSLFEKVSPMALLILRKGS</sequence>
<keyword evidence="1" id="KW-1133">Transmembrane helix</keyword>
<protein>
    <submittedName>
        <fullName evidence="2">Uncharacterized protein</fullName>
    </submittedName>
</protein>
<accession>A0A5N6X3C7</accession>
<evidence type="ECO:0000313" key="2">
    <source>
        <dbReference type="EMBL" id="KAE8327721.1"/>
    </source>
</evidence>
<dbReference type="AlphaFoldDB" id="A0A5N6X3C7"/>
<name>A0A5N6X3C7_9EURO</name>
<keyword evidence="1" id="KW-0812">Transmembrane</keyword>
<evidence type="ECO:0000313" key="3">
    <source>
        <dbReference type="Proteomes" id="UP000325945"/>
    </source>
</evidence>
<dbReference type="EMBL" id="ML741790">
    <property type="protein sequence ID" value="KAE8327721.1"/>
    <property type="molecule type" value="Genomic_DNA"/>
</dbReference>
<gene>
    <name evidence="2" type="ORF">BDV39DRAFT_175129</name>
</gene>
<reference evidence="3" key="1">
    <citation type="submission" date="2019-04" db="EMBL/GenBank/DDBJ databases">
        <title>Friends and foes A comparative genomics studyof 23 Aspergillus species from section Flavi.</title>
        <authorList>
            <consortium name="DOE Joint Genome Institute"/>
            <person name="Kjaerbolling I."/>
            <person name="Vesth T."/>
            <person name="Frisvad J.C."/>
            <person name="Nybo J.L."/>
            <person name="Theobald S."/>
            <person name="Kildgaard S."/>
            <person name="Isbrandt T."/>
            <person name="Kuo A."/>
            <person name="Sato A."/>
            <person name="Lyhne E.K."/>
            <person name="Kogle M.E."/>
            <person name="Wiebenga A."/>
            <person name="Kun R.S."/>
            <person name="Lubbers R.J."/>
            <person name="Makela M.R."/>
            <person name="Barry K."/>
            <person name="Chovatia M."/>
            <person name="Clum A."/>
            <person name="Daum C."/>
            <person name="Haridas S."/>
            <person name="He G."/>
            <person name="LaButti K."/>
            <person name="Lipzen A."/>
            <person name="Mondo S."/>
            <person name="Riley R."/>
            <person name="Salamov A."/>
            <person name="Simmons B.A."/>
            <person name="Magnuson J.K."/>
            <person name="Henrissat B."/>
            <person name="Mortensen U.H."/>
            <person name="Larsen T.O."/>
            <person name="Devries R.P."/>
            <person name="Grigoriev I.V."/>
            <person name="Machida M."/>
            <person name="Baker S.E."/>
            <person name="Andersen M.R."/>
        </authorList>
    </citation>
    <scope>NUCLEOTIDE SEQUENCE [LARGE SCALE GENOMIC DNA]</scope>
    <source>
        <strain evidence="3">CBS 130017</strain>
    </source>
</reference>
<evidence type="ECO:0000256" key="1">
    <source>
        <dbReference type="SAM" id="Phobius"/>
    </source>
</evidence>
<feature type="transmembrane region" description="Helical" evidence="1">
    <location>
        <begin position="36"/>
        <end position="56"/>
    </location>
</feature>
<proteinExistence type="predicted"/>
<keyword evidence="3" id="KW-1185">Reference proteome</keyword>